<dbReference type="RefSeq" id="WP_074670276.1">
    <property type="nucleotide sequence ID" value="NZ_FNTB01000001.1"/>
</dbReference>
<gene>
    <name evidence="1" type="ORF">SAMN05192540_0803</name>
</gene>
<dbReference type="Gene3D" id="3.40.30.10">
    <property type="entry name" value="Glutaredoxin"/>
    <property type="match status" value="1"/>
</dbReference>
<dbReference type="EMBL" id="FNTB01000001">
    <property type="protein sequence ID" value="SEB54661.1"/>
    <property type="molecule type" value="Genomic_DNA"/>
</dbReference>
<organism evidence="1 2">
    <name type="scientific">Maribacter dokdonensis</name>
    <dbReference type="NCBI Taxonomy" id="320912"/>
    <lineage>
        <taxon>Bacteria</taxon>
        <taxon>Pseudomonadati</taxon>
        <taxon>Bacteroidota</taxon>
        <taxon>Flavobacteriia</taxon>
        <taxon>Flavobacteriales</taxon>
        <taxon>Flavobacteriaceae</taxon>
        <taxon>Maribacter</taxon>
    </lineage>
</organism>
<name>A0A1H4K814_9FLAO</name>
<evidence type="ECO:0000313" key="2">
    <source>
        <dbReference type="Proteomes" id="UP000183038"/>
    </source>
</evidence>
<evidence type="ECO:0000313" key="1">
    <source>
        <dbReference type="EMBL" id="SEB54661.1"/>
    </source>
</evidence>
<reference evidence="1 2" key="1">
    <citation type="submission" date="2016-10" db="EMBL/GenBank/DDBJ databases">
        <authorList>
            <person name="de Groot N.N."/>
        </authorList>
    </citation>
    <scope>NUCLEOTIDE SEQUENCE [LARGE SCALE GENOMIC DNA]</scope>
    <source>
        <strain evidence="1 2">MAR_2009_71</strain>
    </source>
</reference>
<dbReference type="Proteomes" id="UP000183038">
    <property type="component" value="Unassembled WGS sequence"/>
</dbReference>
<dbReference type="InterPro" id="IPR036249">
    <property type="entry name" value="Thioredoxin-like_sf"/>
</dbReference>
<dbReference type="SUPFAM" id="SSF52833">
    <property type="entry name" value="Thioredoxin-like"/>
    <property type="match status" value="1"/>
</dbReference>
<proteinExistence type="predicted"/>
<dbReference type="AlphaFoldDB" id="A0A1H4K814"/>
<protein>
    <submittedName>
        <fullName evidence="1">Thioredoxin</fullName>
    </submittedName>
</protein>
<sequence length="203" mass="23066">MELLLEDIKAKGLNNGYSYAEYRVLVSDLAEKGASTGPEQTEALSQYTQLNNSRMRRWDKTLKFTDEVVDKIKSVDQKVLWVVLSESWCGDASPALPVMHKFTEINPNISLSIILRDENLHIMDQFLTNGGRSIPKLIAVDVKENTVAATWGPRSEKATKLVEDYKSEYGKLTPEFKQDLQIFYNKDKGQSIIQDLLELLPLK</sequence>
<dbReference type="Pfam" id="PF14595">
    <property type="entry name" value="Thioredoxin_9"/>
    <property type="match status" value="1"/>
</dbReference>
<dbReference type="OrthoDB" id="6120799at2"/>
<accession>A0A1H4K814</accession>